<dbReference type="GO" id="GO:0003700">
    <property type="term" value="F:DNA-binding transcription factor activity"/>
    <property type="evidence" value="ECO:0007669"/>
    <property type="project" value="InterPro"/>
</dbReference>
<feature type="transmembrane region" description="Helical" evidence="9">
    <location>
        <begin position="299"/>
        <end position="318"/>
    </location>
</feature>
<gene>
    <name evidence="10" type="ORF">KK1_045618</name>
</gene>
<evidence type="ECO:0000256" key="5">
    <source>
        <dbReference type="ARBA" id="ARBA00023163"/>
    </source>
</evidence>
<evidence type="ECO:0000256" key="2">
    <source>
        <dbReference type="ARBA" id="ARBA00023015"/>
    </source>
</evidence>
<dbReference type="EMBL" id="KQ484862">
    <property type="protein sequence ID" value="KYP33525.1"/>
    <property type="molecule type" value="Genomic_DNA"/>
</dbReference>
<keyword evidence="9" id="KW-0812">Transmembrane</keyword>
<feature type="region of interest" description="Disordered" evidence="8">
    <location>
        <begin position="57"/>
        <end position="82"/>
    </location>
</feature>
<evidence type="ECO:0000313" key="10">
    <source>
        <dbReference type="EMBL" id="KYP33525.1"/>
    </source>
</evidence>
<keyword evidence="9" id="KW-1133">Transmembrane helix</keyword>
<evidence type="ECO:0000256" key="9">
    <source>
        <dbReference type="SAM" id="Phobius"/>
    </source>
</evidence>
<evidence type="ECO:0000313" key="11">
    <source>
        <dbReference type="Proteomes" id="UP000075243"/>
    </source>
</evidence>
<dbReference type="SUPFAM" id="SSF46689">
    <property type="entry name" value="Homeodomain-like"/>
    <property type="match status" value="1"/>
</dbReference>
<keyword evidence="11" id="KW-1185">Reference proteome</keyword>
<evidence type="ECO:0000256" key="8">
    <source>
        <dbReference type="SAM" id="MobiDB-lite"/>
    </source>
</evidence>
<keyword evidence="6" id="KW-0539">Nucleus</keyword>
<dbReference type="GO" id="GO:0003677">
    <property type="term" value="F:DNA binding"/>
    <property type="evidence" value="ECO:0007669"/>
    <property type="project" value="UniProtKB-KW"/>
</dbReference>
<reference evidence="10" key="1">
    <citation type="journal article" date="2012" name="Nat. Biotechnol.">
        <title>Draft genome sequence of pigeonpea (Cajanus cajan), an orphan legume crop of resource-poor farmers.</title>
        <authorList>
            <person name="Varshney R.K."/>
            <person name="Chen W."/>
            <person name="Li Y."/>
            <person name="Bharti A.K."/>
            <person name="Saxena R.K."/>
            <person name="Schlueter J.A."/>
            <person name="Donoghue M.T."/>
            <person name="Azam S."/>
            <person name="Fan G."/>
            <person name="Whaley A.M."/>
            <person name="Farmer A.D."/>
            <person name="Sheridan J."/>
            <person name="Iwata A."/>
            <person name="Tuteja R."/>
            <person name="Penmetsa R.V."/>
            <person name="Wu W."/>
            <person name="Upadhyaya H.D."/>
            <person name="Yang S.P."/>
            <person name="Shah T."/>
            <person name="Saxena K.B."/>
            <person name="Michael T."/>
            <person name="McCombie W.R."/>
            <person name="Yang B."/>
            <person name="Zhang G."/>
            <person name="Yang H."/>
            <person name="Wang J."/>
            <person name="Spillane C."/>
            <person name="Cook D.R."/>
            <person name="May G.D."/>
            <person name="Xu X."/>
            <person name="Jackson S.A."/>
        </authorList>
    </citation>
    <scope>NUCLEOTIDE SEQUENCE [LARGE SCALE GENOMIC DNA]</scope>
</reference>
<dbReference type="PANTHER" id="PTHR47288">
    <property type="entry name" value="WUSCHEL-RELATED HOMEOBOX 9"/>
    <property type="match status" value="1"/>
</dbReference>
<dbReference type="STRING" id="3821.A0A151QTC7"/>
<name>A0A151QTC7_CAJCA</name>
<dbReference type="AlphaFoldDB" id="A0A151QTC7"/>
<dbReference type="PANTHER" id="PTHR47288:SF1">
    <property type="entry name" value="WUSCHEL-RELATED HOMEOBOX 9"/>
    <property type="match status" value="1"/>
</dbReference>
<dbReference type="InterPro" id="IPR044557">
    <property type="entry name" value="WOX8/9-like"/>
</dbReference>
<dbReference type="Gramene" id="C.cajan_43330.t">
    <property type="protein sequence ID" value="C.cajan_43330.t"/>
    <property type="gene ID" value="C.cajan_43330"/>
</dbReference>
<organism evidence="10 11">
    <name type="scientific">Cajanus cajan</name>
    <name type="common">Pigeon pea</name>
    <name type="synonym">Cajanus indicus</name>
    <dbReference type="NCBI Taxonomy" id="3821"/>
    <lineage>
        <taxon>Eukaryota</taxon>
        <taxon>Viridiplantae</taxon>
        <taxon>Streptophyta</taxon>
        <taxon>Embryophyta</taxon>
        <taxon>Tracheophyta</taxon>
        <taxon>Spermatophyta</taxon>
        <taxon>Magnoliopsida</taxon>
        <taxon>eudicotyledons</taxon>
        <taxon>Gunneridae</taxon>
        <taxon>Pentapetalae</taxon>
        <taxon>rosids</taxon>
        <taxon>fabids</taxon>
        <taxon>Fabales</taxon>
        <taxon>Fabaceae</taxon>
        <taxon>Papilionoideae</taxon>
        <taxon>50 kb inversion clade</taxon>
        <taxon>NPAAA clade</taxon>
        <taxon>indigoferoid/millettioid clade</taxon>
        <taxon>Phaseoleae</taxon>
        <taxon>Cajanus</taxon>
    </lineage>
</organism>
<dbReference type="GO" id="GO:0050793">
    <property type="term" value="P:regulation of developmental process"/>
    <property type="evidence" value="ECO:0007669"/>
    <property type="project" value="InterPro"/>
</dbReference>
<proteinExistence type="inferred from homology"/>
<evidence type="ECO:0000256" key="1">
    <source>
        <dbReference type="ARBA" id="ARBA00022473"/>
    </source>
</evidence>
<feature type="compositionally biased region" description="Low complexity" evidence="8">
    <location>
        <begin position="67"/>
        <end position="77"/>
    </location>
</feature>
<keyword evidence="9" id="KW-0472">Membrane</keyword>
<dbReference type="InterPro" id="IPR009057">
    <property type="entry name" value="Homeodomain-like_sf"/>
</dbReference>
<keyword evidence="2" id="KW-0805">Transcription regulation</keyword>
<keyword evidence="4 10" id="KW-0371">Homeobox</keyword>
<evidence type="ECO:0000256" key="6">
    <source>
        <dbReference type="ARBA" id="ARBA00023242"/>
    </source>
</evidence>
<evidence type="ECO:0000256" key="3">
    <source>
        <dbReference type="ARBA" id="ARBA00023125"/>
    </source>
</evidence>
<dbReference type="OMA" id="LQHGAYY"/>
<keyword evidence="5" id="KW-0804">Transcription</keyword>
<protein>
    <submittedName>
        <fullName evidence="10">WUSCHEL-related homeobox 9</fullName>
    </submittedName>
</protein>
<dbReference type="Proteomes" id="UP000075243">
    <property type="component" value="Unassembled WGS sequence"/>
</dbReference>
<keyword evidence="1" id="KW-0217">Developmental protein</keyword>
<accession>A0A151QTC7</accession>
<evidence type="ECO:0000256" key="4">
    <source>
        <dbReference type="ARBA" id="ARBA00023155"/>
    </source>
</evidence>
<comment type="similarity">
    <text evidence="7">Belongs to the WUS homeobox family.</text>
</comment>
<keyword evidence="3 10" id="KW-0238">DNA-binding</keyword>
<evidence type="ECO:0000256" key="7">
    <source>
        <dbReference type="ARBA" id="ARBA00024040"/>
    </source>
</evidence>
<sequence>MVNPPRDEIRRIRVQLQEYGQVGDANVFYWFQNRKSRSKHKLRHLQNSKNKNAEAHQNAVSLPQMTPPSSSSSSSEKSSPKKFMHPKGFSFGFSNVNDAVPNSPTTSVNQTYFQPYHHNETNLLPPAPESFSFLAHNNGQCVATDAMSTLGFSFPDFSNNMMQSQHVGPCTSLLLNEITNHETSSKKDLDEEKALKIMHQHPQHNFSLTTTPLTTVVHPSTSTPISAPCPINQFQGVGDGAADRAQCTVFFNDVAFEVAVGPFNVRQAFGDEAMLFYSSGHPVPTNEWGVTLHPLQHGAYYYLGLVCIFFSYSINFFLSG</sequence>